<evidence type="ECO:0000256" key="2">
    <source>
        <dbReference type="SAM" id="MobiDB-lite"/>
    </source>
</evidence>
<evidence type="ECO:0000313" key="3">
    <source>
        <dbReference type="EMBL" id="KYN41071.1"/>
    </source>
</evidence>
<dbReference type="PANTHER" id="PTHR16967">
    <property type="entry name" value="LEYDIG CELL TUMOR 10 KDA PROTEIN HOMOLOG"/>
    <property type="match status" value="1"/>
</dbReference>
<gene>
    <name evidence="3" type="ORF">ALC56_04220</name>
</gene>
<sequence length="106" mass="11767">CEQSTNLNLYISDKTHKMAQGKLKVKTKLPTSVKTKANKGKGKKGPAVQRRGNAPIQPKKAKLQEAQKLKKMISRTVNTAAEDEIREKALKGRKTLTKKNPSNSKK</sequence>
<dbReference type="AlphaFoldDB" id="A0A195FL46"/>
<name>A0A195FL46_9HYME</name>
<dbReference type="InterPro" id="IPR019034">
    <property type="entry name" value="UPF0390"/>
</dbReference>
<accession>A0A195FL46</accession>
<dbReference type="EMBL" id="KQ981490">
    <property type="protein sequence ID" value="KYN41071.1"/>
    <property type="molecule type" value="Genomic_DNA"/>
</dbReference>
<protein>
    <submittedName>
        <fullName evidence="3">Uncharacterized protein</fullName>
    </submittedName>
</protein>
<evidence type="ECO:0000313" key="4">
    <source>
        <dbReference type="Proteomes" id="UP000078541"/>
    </source>
</evidence>
<keyword evidence="4" id="KW-1185">Reference proteome</keyword>
<dbReference type="Pfam" id="PF09495">
    <property type="entry name" value="DUF2462"/>
    <property type="match status" value="1"/>
</dbReference>
<feature type="non-terminal residue" evidence="3">
    <location>
        <position position="1"/>
    </location>
</feature>
<reference evidence="3 4" key="1">
    <citation type="submission" date="2016-03" db="EMBL/GenBank/DDBJ databases">
        <title>Trachymyrmex septentrionalis WGS genome.</title>
        <authorList>
            <person name="Nygaard S."/>
            <person name="Hu H."/>
            <person name="Boomsma J."/>
            <person name="Zhang G."/>
        </authorList>
    </citation>
    <scope>NUCLEOTIDE SEQUENCE [LARGE SCALE GENOMIC DNA]</scope>
    <source>
        <strain evidence="3">Tsep2-gDNA-1</strain>
        <tissue evidence="3">Whole body</tissue>
    </source>
</reference>
<feature type="region of interest" description="Disordered" evidence="2">
    <location>
        <begin position="34"/>
        <end position="62"/>
    </location>
</feature>
<organism evidence="3 4">
    <name type="scientific">Trachymyrmex septentrionalis</name>
    <dbReference type="NCBI Taxonomy" id="34720"/>
    <lineage>
        <taxon>Eukaryota</taxon>
        <taxon>Metazoa</taxon>
        <taxon>Ecdysozoa</taxon>
        <taxon>Arthropoda</taxon>
        <taxon>Hexapoda</taxon>
        <taxon>Insecta</taxon>
        <taxon>Pterygota</taxon>
        <taxon>Neoptera</taxon>
        <taxon>Endopterygota</taxon>
        <taxon>Hymenoptera</taxon>
        <taxon>Apocrita</taxon>
        <taxon>Aculeata</taxon>
        <taxon>Formicoidea</taxon>
        <taxon>Formicidae</taxon>
        <taxon>Myrmicinae</taxon>
        <taxon>Trachymyrmex</taxon>
    </lineage>
</organism>
<comment type="similarity">
    <text evidence="1">Belongs to the UPF0390 family.</text>
</comment>
<feature type="region of interest" description="Disordered" evidence="2">
    <location>
        <begin position="84"/>
        <end position="106"/>
    </location>
</feature>
<dbReference type="PANTHER" id="PTHR16967:SF1">
    <property type="entry name" value="LEYDIG CELL TUMOR 10 KDA PROTEIN HOMOLOG"/>
    <property type="match status" value="1"/>
</dbReference>
<dbReference type="Proteomes" id="UP000078541">
    <property type="component" value="Unassembled WGS sequence"/>
</dbReference>
<evidence type="ECO:0000256" key="1">
    <source>
        <dbReference type="ARBA" id="ARBA00006802"/>
    </source>
</evidence>
<proteinExistence type="inferred from homology"/>
<dbReference type="STRING" id="34720.A0A195FL46"/>